<dbReference type="Proteomes" id="UP000825066">
    <property type="component" value="Chromosome"/>
</dbReference>
<sequence length="192" mass="21325">MFTESRFAHAYDPLTRAYMGAVKLQPSPDGRWHLPEYTVEAAPQLPAGEYRSFRLSDDGSHWEQVPDFRNRMLWNTVTSAVVPNRLALGDSLPPEVTLSAPHPLMSGDTHFNAWNAEARRWELKPDYSNRPLWNRIDGSLAAPLARGETLPPSVIDRAPPADRTGPITYDEATASWVSVTASDSTLTVPAQT</sequence>
<gene>
    <name evidence="1" type="ORF">STNY_R10160</name>
</gene>
<dbReference type="RefSeq" id="WP_231353016.1">
    <property type="nucleotide sequence ID" value="NZ_AP024684.1"/>
</dbReference>
<name>A0ABN6GNZ3_9GAMM</name>
<evidence type="ECO:0000313" key="2">
    <source>
        <dbReference type="Proteomes" id="UP000825066"/>
    </source>
</evidence>
<proteinExistence type="predicted"/>
<organism evidence="1 2">
    <name type="scientific">Stenotrophomonas pavanii</name>
    <dbReference type="NCBI Taxonomy" id="487698"/>
    <lineage>
        <taxon>Bacteria</taxon>
        <taxon>Pseudomonadati</taxon>
        <taxon>Pseudomonadota</taxon>
        <taxon>Gammaproteobacteria</taxon>
        <taxon>Lysobacterales</taxon>
        <taxon>Lysobacteraceae</taxon>
        <taxon>Stenotrophomonas</taxon>
    </lineage>
</organism>
<accession>A0ABN6GNZ3</accession>
<dbReference type="EMBL" id="AP024684">
    <property type="protein sequence ID" value="BCX42836.1"/>
    <property type="molecule type" value="Genomic_DNA"/>
</dbReference>
<keyword evidence="2" id="KW-1185">Reference proteome</keyword>
<evidence type="ECO:0000313" key="1">
    <source>
        <dbReference type="EMBL" id="BCX42836.1"/>
    </source>
</evidence>
<reference evidence="1 2" key="1">
    <citation type="submission" date="2021-05" db="EMBL/GenBank/DDBJ databases">
        <title>Complete Genome Sequence of Stenotrophomonas pavanii strain Y.</title>
        <authorList>
            <person name="Dohra H."/>
            <person name="Mohad Din A.R.J."/>
            <person name="Suzuki K."/>
            <person name="Fatma A."/>
            <person name="Honjyo M."/>
            <person name="Nishimura T."/>
            <person name="Moriuch R."/>
            <person name="Masuda K."/>
            <person name="Minoura A."/>
            <person name="Tashiro Y."/>
            <person name="Futamata H."/>
        </authorList>
    </citation>
    <scope>NUCLEOTIDE SEQUENCE [LARGE SCALE GENOMIC DNA]</scope>
    <source>
        <strain evidence="2">Y</strain>
    </source>
</reference>
<protein>
    <submittedName>
        <fullName evidence="1">Uncharacterized protein</fullName>
    </submittedName>
</protein>